<dbReference type="RefSeq" id="WP_133036993.1">
    <property type="nucleotide sequence ID" value="NZ_BAABEI010000012.1"/>
</dbReference>
<dbReference type="AlphaFoldDB" id="A0A4R2C0I6"/>
<comment type="caution">
    <text evidence="2">The sequence shown here is derived from an EMBL/GenBank/DDBJ whole genome shotgun (WGS) entry which is preliminary data.</text>
</comment>
<feature type="transmembrane region" description="Helical" evidence="1">
    <location>
        <begin position="6"/>
        <end position="25"/>
    </location>
</feature>
<proteinExistence type="predicted"/>
<name>A0A4R2C0I6_SHIGR</name>
<keyword evidence="3" id="KW-1185">Reference proteome</keyword>
<sequence>MRYHRFFFGIYDAFIAVAILLVDLAREAFRYGIETGWHSLRAAGIAAYRKISALKPVYRESYATHGLSLSDGRAG</sequence>
<reference evidence="2 3" key="1">
    <citation type="submission" date="2019-03" db="EMBL/GenBank/DDBJ databases">
        <title>Genomic Encyclopedia of Type Strains, Phase IV (KMG-IV): sequencing the most valuable type-strain genomes for metagenomic binning, comparative biology and taxonomic classification.</title>
        <authorList>
            <person name="Goeker M."/>
        </authorList>
    </citation>
    <scope>NUCLEOTIDE SEQUENCE [LARGE SCALE GENOMIC DNA]</scope>
    <source>
        <strain evidence="2 3">DSM 18401</strain>
    </source>
</reference>
<accession>A0A4R2C0I6</accession>
<evidence type="ECO:0000313" key="3">
    <source>
        <dbReference type="Proteomes" id="UP000295351"/>
    </source>
</evidence>
<dbReference type="EMBL" id="SLVX01000043">
    <property type="protein sequence ID" value="TCN32973.1"/>
    <property type="molecule type" value="Genomic_DNA"/>
</dbReference>
<evidence type="ECO:0000313" key="2">
    <source>
        <dbReference type="EMBL" id="TCN32973.1"/>
    </source>
</evidence>
<dbReference type="Proteomes" id="UP000295351">
    <property type="component" value="Unassembled WGS sequence"/>
</dbReference>
<evidence type="ECO:0000256" key="1">
    <source>
        <dbReference type="SAM" id="Phobius"/>
    </source>
</evidence>
<gene>
    <name evidence="2" type="ORF">EV665_14316</name>
</gene>
<keyword evidence="1" id="KW-1133">Transmembrane helix</keyword>
<keyword evidence="1" id="KW-0472">Membrane</keyword>
<protein>
    <submittedName>
        <fullName evidence="2">Uncharacterized protein</fullName>
    </submittedName>
</protein>
<organism evidence="2 3">
    <name type="scientific">Shinella granuli</name>
    <dbReference type="NCBI Taxonomy" id="323621"/>
    <lineage>
        <taxon>Bacteria</taxon>
        <taxon>Pseudomonadati</taxon>
        <taxon>Pseudomonadota</taxon>
        <taxon>Alphaproteobacteria</taxon>
        <taxon>Hyphomicrobiales</taxon>
        <taxon>Rhizobiaceae</taxon>
        <taxon>Shinella</taxon>
    </lineage>
</organism>
<keyword evidence="1" id="KW-0812">Transmembrane</keyword>